<proteinExistence type="predicted"/>
<dbReference type="EMBL" id="JAMKFB020000012">
    <property type="protein sequence ID" value="KAL0180357.1"/>
    <property type="molecule type" value="Genomic_DNA"/>
</dbReference>
<evidence type="ECO:0000313" key="3">
    <source>
        <dbReference type="Proteomes" id="UP001529510"/>
    </source>
</evidence>
<dbReference type="Proteomes" id="UP001529510">
    <property type="component" value="Unassembled WGS sequence"/>
</dbReference>
<protein>
    <recommendedName>
        <fullName evidence="4">C2H2-type domain-containing protein</fullName>
    </recommendedName>
</protein>
<sequence length="68" mass="7404">MIFFLQNNASVEGKAVYTCKYCAKTYVKNATKVQQHIANSKQATPNKNSSASIRCENNSDSDSLSSAP</sequence>
<gene>
    <name evidence="2" type="ORF">M9458_025799</name>
</gene>
<keyword evidence="3" id="KW-1185">Reference proteome</keyword>
<accession>A0ABD0Q317</accession>
<reference evidence="2 3" key="1">
    <citation type="submission" date="2024-05" db="EMBL/GenBank/DDBJ databases">
        <title>Genome sequencing and assembly of Indian major carp, Cirrhinus mrigala (Hamilton, 1822).</title>
        <authorList>
            <person name="Mohindra V."/>
            <person name="Chowdhury L.M."/>
            <person name="Lal K."/>
            <person name="Jena J.K."/>
        </authorList>
    </citation>
    <scope>NUCLEOTIDE SEQUENCE [LARGE SCALE GENOMIC DNA]</scope>
    <source>
        <strain evidence="2">CM1030</strain>
        <tissue evidence="2">Blood</tissue>
    </source>
</reference>
<comment type="caution">
    <text evidence="2">The sequence shown here is derived from an EMBL/GenBank/DDBJ whole genome shotgun (WGS) entry which is preliminary data.</text>
</comment>
<dbReference type="AlphaFoldDB" id="A0ABD0Q317"/>
<evidence type="ECO:0000313" key="2">
    <source>
        <dbReference type="EMBL" id="KAL0180357.1"/>
    </source>
</evidence>
<feature type="non-terminal residue" evidence="2">
    <location>
        <position position="68"/>
    </location>
</feature>
<organism evidence="2 3">
    <name type="scientific">Cirrhinus mrigala</name>
    <name type="common">Mrigala</name>
    <dbReference type="NCBI Taxonomy" id="683832"/>
    <lineage>
        <taxon>Eukaryota</taxon>
        <taxon>Metazoa</taxon>
        <taxon>Chordata</taxon>
        <taxon>Craniata</taxon>
        <taxon>Vertebrata</taxon>
        <taxon>Euteleostomi</taxon>
        <taxon>Actinopterygii</taxon>
        <taxon>Neopterygii</taxon>
        <taxon>Teleostei</taxon>
        <taxon>Ostariophysi</taxon>
        <taxon>Cypriniformes</taxon>
        <taxon>Cyprinidae</taxon>
        <taxon>Labeoninae</taxon>
        <taxon>Labeonini</taxon>
        <taxon>Cirrhinus</taxon>
    </lineage>
</organism>
<evidence type="ECO:0000256" key="1">
    <source>
        <dbReference type="SAM" id="MobiDB-lite"/>
    </source>
</evidence>
<evidence type="ECO:0008006" key="4">
    <source>
        <dbReference type="Google" id="ProtNLM"/>
    </source>
</evidence>
<name>A0ABD0Q317_CIRMR</name>
<feature type="region of interest" description="Disordered" evidence="1">
    <location>
        <begin position="37"/>
        <end position="68"/>
    </location>
</feature>